<accession>A0A2S7DDL0</accession>
<sequence>MTTGERAQKQPPIPKFEVRMRLFSDKGGHTRMIRQLQQIAWRDVAILENKRDGKRRIQYIRVEHRISIDQKPDDLRTDQRHLATQRILGKTTRIEPLRALHSIHQVPIATIPGTQCAATIPQLRLSILRRDEK</sequence>
<organism evidence="1 2">
    <name type="scientific">Xanthomonas cucurbitae</name>
    <dbReference type="NCBI Taxonomy" id="56453"/>
    <lineage>
        <taxon>Bacteria</taxon>
        <taxon>Pseudomonadati</taxon>
        <taxon>Pseudomonadota</taxon>
        <taxon>Gammaproteobacteria</taxon>
        <taxon>Lysobacterales</taxon>
        <taxon>Lysobacteraceae</taxon>
        <taxon>Xanthomonas</taxon>
    </lineage>
</organism>
<reference evidence="1 2" key="1">
    <citation type="submission" date="2016-08" db="EMBL/GenBank/DDBJ databases">
        <authorList>
            <person name="Seilhamer J.J."/>
        </authorList>
    </citation>
    <scope>NUCLEOTIDE SEQUENCE [LARGE SCALE GENOMIC DNA]</scope>
    <source>
        <strain evidence="1 2">CFBP2542</strain>
    </source>
</reference>
<comment type="caution">
    <text evidence="1">The sequence shown here is derived from an EMBL/GenBank/DDBJ whole genome shotgun (WGS) entry which is preliminary data.</text>
</comment>
<protein>
    <submittedName>
        <fullName evidence="1">Uncharacterized protein</fullName>
    </submittedName>
</protein>
<evidence type="ECO:0000313" key="2">
    <source>
        <dbReference type="Proteomes" id="UP000239561"/>
    </source>
</evidence>
<gene>
    <name evidence="1" type="ORF">XcuCFBP2542_17715</name>
</gene>
<dbReference type="Proteomes" id="UP000239561">
    <property type="component" value="Unassembled WGS sequence"/>
</dbReference>
<dbReference type="EMBL" id="MDED01000057">
    <property type="protein sequence ID" value="PPU71915.1"/>
    <property type="molecule type" value="Genomic_DNA"/>
</dbReference>
<proteinExistence type="predicted"/>
<evidence type="ECO:0000313" key="1">
    <source>
        <dbReference type="EMBL" id="PPU71915.1"/>
    </source>
</evidence>
<name>A0A2S7DDL0_9XANT</name>
<dbReference type="AlphaFoldDB" id="A0A2S7DDL0"/>